<dbReference type="NCBIfam" id="TIGR01910">
    <property type="entry name" value="DapE-ArgE"/>
    <property type="match status" value="1"/>
</dbReference>
<evidence type="ECO:0000256" key="3">
    <source>
        <dbReference type="ARBA" id="ARBA00006247"/>
    </source>
</evidence>
<organism evidence="9 10">
    <name type="scientific">Faecalicatena contorta</name>
    <dbReference type="NCBI Taxonomy" id="39482"/>
    <lineage>
        <taxon>Bacteria</taxon>
        <taxon>Bacillati</taxon>
        <taxon>Bacillota</taxon>
        <taxon>Clostridia</taxon>
        <taxon>Lachnospirales</taxon>
        <taxon>Lachnospiraceae</taxon>
        <taxon>Faecalicatena</taxon>
    </lineage>
</organism>
<evidence type="ECO:0000256" key="1">
    <source>
        <dbReference type="ARBA" id="ARBA00001941"/>
    </source>
</evidence>
<accession>A0A315ZTV6</accession>
<dbReference type="SUPFAM" id="SSF55031">
    <property type="entry name" value="Bacterial exopeptidase dimerisation domain"/>
    <property type="match status" value="1"/>
</dbReference>
<dbReference type="CDD" id="cd08659">
    <property type="entry name" value="M20_ArgE_DapE-like"/>
    <property type="match status" value="1"/>
</dbReference>
<dbReference type="InterPro" id="IPR036264">
    <property type="entry name" value="Bact_exopeptidase_dim_dom"/>
</dbReference>
<dbReference type="InterPro" id="IPR011650">
    <property type="entry name" value="Peptidase_M20_dimer"/>
</dbReference>
<keyword evidence="4" id="KW-0479">Metal-binding</keyword>
<evidence type="ECO:0000256" key="4">
    <source>
        <dbReference type="ARBA" id="ARBA00022723"/>
    </source>
</evidence>
<reference evidence="10" key="1">
    <citation type="submission" date="2017-07" db="EMBL/GenBank/DDBJ databases">
        <authorList>
            <person name="Varghese N."/>
            <person name="Submissions S."/>
        </authorList>
    </citation>
    <scope>NUCLEOTIDE SEQUENCE [LARGE SCALE GENOMIC DNA]</scope>
    <source>
        <strain evidence="10">NLAE-zl-C134</strain>
    </source>
</reference>
<dbReference type="EMBL" id="UHJJ01000010">
    <property type="protein sequence ID" value="SUQ15165.1"/>
    <property type="molecule type" value="Genomic_DNA"/>
</dbReference>
<protein>
    <submittedName>
        <fullName evidence="9">Succinyl-diaminopimelate desuccinylase</fullName>
    </submittedName>
</protein>
<evidence type="ECO:0000313" key="9">
    <source>
        <dbReference type="EMBL" id="SUQ15165.1"/>
    </source>
</evidence>
<comment type="cofactor">
    <cofactor evidence="1">
        <name>Co(2+)</name>
        <dbReference type="ChEBI" id="CHEBI:48828"/>
    </cofactor>
</comment>
<dbReference type="AlphaFoldDB" id="A0A315ZTV6"/>
<dbReference type="InterPro" id="IPR010182">
    <property type="entry name" value="ArgE/DapE"/>
</dbReference>
<dbReference type="PANTHER" id="PTHR43808">
    <property type="entry name" value="ACETYLORNITHINE DEACETYLASE"/>
    <property type="match status" value="1"/>
</dbReference>
<evidence type="ECO:0000256" key="2">
    <source>
        <dbReference type="ARBA" id="ARBA00001947"/>
    </source>
</evidence>
<keyword evidence="5" id="KW-0378">Hydrolase</keyword>
<dbReference type="InterPro" id="IPR002933">
    <property type="entry name" value="Peptidase_M20"/>
</dbReference>
<evidence type="ECO:0000259" key="8">
    <source>
        <dbReference type="Pfam" id="PF07687"/>
    </source>
</evidence>
<keyword evidence="10" id="KW-1185">Reference proteome</keyword>
<dbReference type="Pfam" id="PF01546">
    <property type="entry name" value="Peptidase_M20"/>
    <property type="match status" value="1"/>
</dbReference>
<feature type="domain" description="Peptidase M20 dimerisation" evidence="8">
    <location>
        <begin position="172"/>
        <end position="273"/>
    </location>
</feature>
<evidence type="ECO:0000256" key="6">
    <source>
        <dbReference type="ARBA" id="ARBA00022833"/>
    </source>
</evidence>
<comment type="similarity">
    <text evidence="3">Belongs to the peptidase M20A family.</text>
</comment>
<dbReference type="Pfam" id="PF07687">
    <property type="entry name" value="M20_dimer"/>
    <property type="match status" value="1"/>
</dbReference>
<dbReference type="InterPro" id="IPR050072">
    <property type="entry name" value="Peptidase_M20A"/>
</dbReference>
<dbReference type="OrthoDB" id="9792335at2"/>
<comment type="cofactor">
    <cofactor evidence="2">
        <name>Zn(2+)</name>
        <dbReference type="ChEBI" id="CHEBI:29105"/>
    </cofactor>
</comment>
<dbReference type="GO" id="GO:0016787">
    <property type="term" value="F:hydrolase activity"/>
    <property type="evidence" value="ECO:0007669"/>
    <property type="project" value="UniProtKB-KW"/>
</dbReference>
<keyword evidence="6" id="KW-0862">Zinc</keyword>
<keyword evidence="7" id="KW-0170">Cobalt</keyword>
<name>A0A315ZTV6_9FIRM</name>
<dbReference type="Proteomes" id="UP000254051">
    <property type="component" value="Unassembled WGS sequence"/>
</dbReference>
<evidence type="ECO:0000256" key="7">
    <source>
        <dbReference type="ARBA" id="ARBA00023285"/>
    </source>
</evidence>
<dbReference type="RefSeq" id="WP_109712730.1">
    <property type="nucleotide sequence ID" value="NZ_QGDS01000010.1"/>
</dbReference>
<dbReference type="SUPFAM" id="SSF53187">
    <property type="entry name" value="Zn-dependent exopeptidases"/>
    <property type="match status" value="1"/>
</dbReference>
<evidence type="ECO:0000313" key="10">
    <source>
        <dbReference type="Proteomes" id="UP000254051"/>
    </source>
</evidence>
<gene>
    <name evidence="9" type="ORF">SAMN05216529_11068</name>
</gene>
<evidence type="ECO:0000256" key="5">
    <source>
        <dbReference type="ARBA" id="ARBA00022801"/>
    </source>
</evidence>
<sequence>MKYDAETFLMEILRIPTVNGKDDERALAVFLRDFLKDCGVSAVVQEIDSKHANVVGVLDGRSKETVIWNGHLDTVPYGKMGEWKTDPSVPVKKNGCIYARGASDMKSGLAAMAYVLGSMKEKGHVPSHTIYFCGTCDEEKGGLGARHLLETQMLRKPALLLISEPTGLRPGTAQKGCIWMQMKIHGRTSHGAYPEQGVNALEYGIHIFENLKERIERYNHEVLGKPTCQITMAKGGIVPNMTPDAAEIMLDIRVIPGITTRMVSEWVQEIIDQCRQETDGELNVEVHIKNDRQAIEIDSGNLWLKKLQWELELRMLSKERIGINYFTDASILAKGIPDTPVLLCGPGQPEMAHKPNEYVEVEKYSRYIGILSRLF</sequence>
<proteinExistence type="inferred from homology"/>
<dbReference type="Gene3D" id="3.40.630.10">
    <property type="entry name" value="Zn peptidases"/>
    <property type="match status" value="2"/>
</dbReference>
<dbReference type="GO" id="GO:0046872">
    <property type="term" value="F:metal ion binding"/>
    <property type="evidence" value="ECO:0007669"/>
    <property type="project" value="UniProtKB-KW"/>
</dbReference>
<dbReference type="Gene3D" id="3.30.70.360">
    <property type="match status" value="1"/>
</dbReference>